<dbReference type="InterPro" id="IPR007627">
    <property type="entry name" value="RNA_pol_sigma70_r2"/>
</dbReference>
<organism evidence="9 10">
    <name type="scientific">Govanella unica</name>
    <dbReference type="NCBI Taxonomy" id="2975056"/>
    <lineage>
        <taxon>Bacteria</taxon>
        <taxon>Pseudomonadati</taxon>
        <taxon>Pseudomonadota</taxon>
        <taxon>Alphaproteobacteria</taxon>
        <taxon>Emcibacterales</taxon>
        <taxon>Govanellaceae</taxon>
        <taxon>Govanella</taxon>
    </lineage>
</organism>
<dbReference type="InterPro" id="IPR039425">
    <property type="entry name" value="RNA_pol_sigma-70-like"/>
</dbReference>
<dbReference type="GO" id="GO:0003677">
    <property type="term" value="F:DNA binding"/>
    <property type="evidence" value="ECO:0007669"/>
    <property type="project" value="UniProtKB-KW"/>
</dbReference>
<keyword evidence="10" id="KW-1185">Reference proteome</keyword>
<comment type="caution">
    <text evidence="9">The sequence shown here is derived from an EMBL/GenBank/DDBJ whole genome shotgun (WGS) entry which is preliminary data.</text>
</comment>
<evidence type="ECO:0000256" key="3">
    <source>
        <dbReference type="ARBA" id="ARBA00023082"/>
    </source>
</evidence>
<dbReference type="SUPFAM" id="SSF88946">
    <property type="entry name" value="Sigma2 domain of RNA polymerase sigma factors"/>
    <property type="match status" value="1"/>
</dbReference>
<dbReference type="InterPro" id="IPR013325">
    <property type="entry name" value="RNA_pol_sigma_r2"/>
</dbReference>
<proteinExistence type="inferred from homology"/>
<dbReference type="EMBL" id="JANWOI010000001">
    <property type="protein sequence ID" value="MDA5193175.1"/>
    <property type="molecule type" value="Genomic_DNA"/>
</dbReference>
<dbReference type="PANTHER" id="PTHR43133">
    <property type="entry name" value="RNA POLYMERASE ECF-TYPE SIGMA FACTO"/>
    <property type="match status" value="1"/>
</dbReference>
<comment type="similarity">
    <text evidence="1">Belongs to the sigma-70 factor family. ECF subfamily.</text>
</comment>
<evidence type="ECO:0000259" key="8">
    <source>
        <dbReference type="Pfam" id="PF08281"/>
    </source>
</evidence>
<keyword evidence="4" id="KW-0238">DNA-binding</keyword>
<dbReference type="NCBIfam" id="TIGR02937">
    <property type="entry name" value="sigma70-ECF"/>
    <property type="match status" value="1"/>
</dbReference>
<dbReference type="Gene3D" id="1.10.10.10">
    <property type="entry name" value="Winged helix-like DNA-binding domain superfamily/Winged helix DNA-binding domain"/>
    <property type="match status" value="1"/>
</dbReference>
<name>A0A9X3TWB6_9PROT</name>
<dbReference type="Gene3D" id="1.10.1740.10">
    <property type="match status" value="1"/>
</dbReference>
<dbReference type="PANTHER" id="PTHR43133:SF8">
    <property type="entry name" value="RNA POLYMERASE SIGMA FACTOR HI_1459-RELATED"/>
    <property type="match status" value="1"/>
</dbReference>
<dbReference type="AlphaFoldDB" id="A0A9X3TWB6"/>
<dbReference type="GO" id="GO:0006352">
    <property type="term" value="P:DNA-templated transcription initiation"/>
    <property type="evidence" value="ECO:0007669"/>
    <property type="project" value="InterPro"/>
</dbReference>
<keyword evidence="2" id="KW-0805">Transcription regulation</keyword>
<reference evidence="9" key="2">
    <citation type="journal article" date="2023" name="Syst. Appl. Microbiol.">
        <title>Govania unica gen. nov., sp. nov., a rare biosphere bacterium that represents a novel family in the class Alphaproteobacteria.</title>
        <authorList>
            <person name="Vandamme P."/>
            <person name="Peeters C."/>
            <person name="Hettiarachchi A."/>
            <person name="Cnockaert M."/>
            <person name="Carlier A."/>
        </authorList>
    </citation>
    <scope>NUCLEOTIDE SEQUENCE</scope>
    <source>
        <strain evidence="9">LMG 31809</strain>
    </source>
</reference>
<dbReference type="Pfam" id="PF04542">
    <property type="entry name" value="Sigma70_r2"/>
    <property type="match status" value="1"/>
</dbReference>
<protein>
    <submittedName>
        <fullName evidence="9">Sigma-70 family RNA polymerase sigma factor</fullName>
    </submittedName>
</protein>
<keyword evidence="5" id="KW-0804">Transcription</keyword>
<gene>
    <name evidence="9" type="ORF">NYP16_04290</name>
</gene>
<feature type="domain" description="RNA polymerase sigma factor 70 region 4 type 2" evidence="8">
    <location>
        <begin position="163"/>
        <end position="210"/>
    </location>
</feature>
<keyword evidence="3" id="KW-0731">Sigma factor</keyword>
<dbReference type="GO" id="GO:0016987">
    <property type="term" value="F:sigma factor activity"/>
    <property type="evidence" value="ECO:0007669"/>
    <property type="project" value="UniProtKB-KW"/>
</dbReference>
<dbReference type="Proteomes" id="UP001141619">
    <property type="component" value="Unassembled WGS sequence"/>
</dbReference>
<evidence type="ECO:0000256" key="4">
    <source>
        <dbReference type="ARBA" id="ARBA00023125"/>
    </source>
</evidence>
<dbReference type="SUPFAM" id="SSF88659">
    <property type="entry name" value="Sigma3 and sigma4 domains of RNA polymerase sigma factors"/>
    <property type="match status" value="1"/>
</dbReference>
<dbReference type="RefSeq" id="WP_274942869.1">
    <property type="nucleotide sequence ID" value="NZ_JANWOI010000001.1"/>
</dbReference>
<evidence type="ECO:0000256" key="2">
    <source>
        <dbReference type="ARBA" id="ARBA00023015"/>
    </source>
</evidence>
<evidence type="ECO:0000313" key="10">
    <source>
        <dbReference type="Proteomes" id="UP001141619"/>
    </source>
</evidence>
<evidence type="ECO:0000256" key="6">
    <source>
        <dbReference type="SAM" id="MobiDB-lite"/>
    </source>
</evidence>
<dbReference type="InterPro" id="IPR013249">
    <property type="entry name" value="RNA_pol_sigma70_r4_t2"/>
</dbReference>
<evidence type="ECO:0000259" key="7">
    <source>
        <dbReference type="Pfam" id="PF04542"/>
    </source>
</evidence>
<dbReference type="Pfam" id="PF08281">
    <property type="entry name" value="Sigma70_r4_2"/>
    <property type="match status" value="1"/>
</dbReference>
<evidence type="ECO:0000313" key="9">
    <source>
        <dbReference type="EMBL" id="MDA5193175.1"/>
    </source>
</evidence>
<feature type="compositionally biased region" description="Acidic residues" evidence="6">
    <location>
        <begin position="1"/>
        <end position="22"/>
    </location>
</feature>
<accession>A0A9X3TWB6</accession>
<evidence type="ECO:0000256" key="5">
    <source>
        <dbReference type="ARBA" id="ARBA00023163"/>
    </source>
</evidence>
<dbReference type="InterPro" id="IPR036388">
    <property type="entry name" value="WH-like_DNA-bd_sf"/>
</dbReference>
<dbReference type="InterPro" id="IPR013324">
    <property type="entry name" value="RNA_pol_sigma_r3/r4-like"/>
</dbReference>
<dbReference type="InterPro" id="IPR014284">
    <property type="entry name" value="RNA_pol_sigma-70_dom"/>
</dbReference>
<feature type="region of interest" description="Disordered" evidence="6">
    <location>
        <begin position="1"/>
        <end position="24"/>
    </location>
</feature>
<sequence length="219" mass="25746">MGNTEDLEFDDMVQSDGDEDQDEIRPWRPALSFDNRRTGGPADAKTLSAAFWTGWLEHKDYLWQLAMRWMSGNRADAEDLLSRSCIKAHDRYLRDAHRIRRLRSWLARLLHNACMDEHRRRQVRVRVVDQFHPDQIEYLALGGSPVVEPEARLDAEEDMTAAMTVIMDMPERLRTPFVLRFIYQYSNQEIARHLELTEVNVRKRIQLGRTLVRGRLELG</sequence>
<feature type="domain" description="RNA polymerase sigma-70 region 2" evidence="7">
    <location>
        <begin position="57"/>
        <end position="122"/>
    </location>
</feature>
<reference evidence="9" key="1">
    <citation type="submission" date="2022-08" db="EMBL/GenBank/DDBJ databases">
        <authorList>
            <person name="Vandamme P."/>
            <person name="Hettiarachchi A."/>
            <person name="Peeters C."/>
            <person name="Cnockaert M."/>
            <person name="Carlier A."/>
        </authorList>
    </citation>
    <scope>NUCLEOTIDE SEQUENCE</scope>
    <source>
        <strain evidence="9">LMG 31809</strain>
    </source>
</reference>
<evidence type="ECO:0000256" key="1">
    <source>
        <dbReference type="ARBA" id="ARBA00010641"/>
    </source>
</evidence>